<name>A0A495WF63_9BACT</name>
<dbReference type="SUPFAM" id="SSF103473">
    <property type="entry name" value="MFS general substrate transporter"/>
    <property type="match status" value="2"/>
</dbReference>
<keyword evidence="4 7" id="KW-0812">Transmembrane</keyword>
<keyword evidence="6 7" id="KW-0472">Membrane</keyword>
<feature type="transmembrane region" description="Helical" evidence="7">
    <location>
        <begin position="462"/>
        <end position="484"/>
    </location>
</feature>
<evidence type="ECO:0000256" key="3">
    <source>
        <dbReference type="ARBA" id="ARBA00022448"/>
    </source>
</evidence>
<feature type="transmembrane region" description="Helical" evidence="7">
    <location>
        <begin position="108"/>
        <end position="133"/>
    </location>
</feature>
<feature type="transmembrane region" description="Helical" evidence="7">
    <location>
        <begin position="518"/>
        <end position="542"/>
    </location>
</feature>
<sequence length="620" mass="69997">MSLRKINRRSPWCWIPTLYFAEGIPYVAVMTIAVILYKRMGVSNTEIALYTSWLYLPWVLKPLWSPFVDILKTRRWWIIMMQLLVGAGLTGIAFTIPASFFLQVTLAFFWLLAFSSATHDIAADGFYMIALTPHEQSLYVGIRSTFYRIAMITGQGLLIILAGWLEIVSGYSPVEFKVMNSPVPENERFITSQKDFILSSSTLYIAPGTISADSVQNVVSRVNNYNRQQGFVPAEEVTMSPNKAKRLVTESWWENYVSRPLGNFIRKHFGDEENAKTENSVVSGNVGIISVKPIKIPEPDREIVLNTHLRRGDNSFQLIAGERLVFTHLNGDKPAYMVIRADAMLTGKSEALFRGLSGNIPFAWSITFFVLAGMFLFLSGYHRWVLPRPSGDRQGNFRTVKEVFREFWKTFVSFFRKKEIGIGILFMLTYRLAESQLLKLASPFMLDDRDAGGLGLTTGEVGMVYGTVGVIALTIGGILGGIAASRKGLYFWLWPMALAISLPNLVYVYLSYMQPESLLWINIAVAVEQFGYGFGFTAYMLYMIYISEGEHKTAHYAICTAFMALGMMIPGMAAGWIEELIGYNRFFIWVMICTLPGFAVLPFLKIDRTFGINEDTDEKS</sequence>
<dbReference type="InterPro" id="IPR004752">
    <property type="entry name" value="AmpG_permease/AT-1"/>
</dbReference>
<dbReference type="OrthoDB" id="9787815at2"/>
<organism evidence="8 9">
    <name type="scientific">Coprobacter fastidiosus NSB1 = JCM 33896</name>
    <dbReference type="NCBI Taxonomy" id="1349822"/>
    <lineage>
        <taxon>Bacteria</taxon>
        <taxon>Pseudomonadati</taxon>
        <taxon>Bacteroidota</taxon>
        <taxon>Bacteroidia</taxon>
        <taxon>Bacteroidales</taxon>
        <taxon>Barnesiellaceae</taxon>
        <taxon>Coprobacter</taxon>
    </lineage>
</organism>
<dbReference type="GO" id="GO:0016020">
    <property type="term" value="C:membrane"/>
    <property type="evidence" value="ECO:0007669"/>
    <property type="project" value="UniProtKB-SubCell"/>
</dbReference>
<feature type="transmembrane region" description="Helical" evidence="7">
    <location>
        <begin position="554"/>
        <end position="574"/>
    </location>
</feature>
<evidence type="ECO:0000256" key="7">
    <source>
        <dbReference type="SAM" id="Phobius"/>
    </source>
</evidence>
<comment type="subcellular location">
    <subcellularLocation>
        <location evidence="1">Membrane</location>
        <topology evidence="1">Multi-pass membrane protein</topology>
    </subcellularLocation>
</comment>
<dbReference type="AlphaFoldDB" id="A0A495WF63"/>
<keyword evidence="9" id="KW-1185">Reference proteome</keyword>
<dbReference type="RefSeq" id="WP_031258277.1">
    <property type="nucleotide sequence ID" value="NZ_KI440783.1"/>
</dbReference>
<gene>
    <name evidence="8" type="ORF">BC742_0898</name>
</gene>
<feature type="transmembrane region" description="Helical" evidence="7">
    <location>
        <begin position="47"/>
        <end position="64"/>
    </location>
</feature>
<protein>
    <submittedName>
        <fullName evidence="8">PAT family beta-lactamase induction signal transducer AmpG</fullName>
    </submittedName>
</protein>
<evidence type="ECO:0000313" key="9">
    <source>
        <dbReference type="Proteomes" id="UP000269493"/>
    </source>
</evidence>
<comment type="caution">
    <text evidence="8">The sequence shown here is derived from an EMBL/GenBank/DDBJ whole genome shotgun (WGS) entry which is preliminary data.</text>
</comment>
<feature type="transmembrane region" description="Helical" evidence="7">
    <location>
        <begin position="145"/>
        <end position="165"/>
    </location>
</feature>
<feature type="transmembrane region" description="Helical" evidence="7">
    <location>
        <begin position="586"/>
        <end position="604"/>
    </location>
</feature>
<keyword evidence="5 7" id="KW-1133">Transmembrane helix</keyword>
<evidence type="ECO:0000256" key="2">
    <source>
        <dbReference type="ARBA" id="ARBA00007015"/>
    </source>
</evidence>
<accession>A0A495WF63</accession>
<feature type="transmembrane region" description="Helical" evidence="7">
    <location>
        <begin position="491"/>
        <end position="512"/>
    </location>
</feature>
<dbReference type="InterPro" id="IPR036259">
    <property type="entry name" value="MFS_trans_sf"/>
</dbReference>
<evidence type="ECO:0000256" key="6">
    <source>
        <dbReference type="ARBA" id="ARBA00023136"/>
    </source>
</evidence>
<dbReference type="Pfam" id="PF03092">
    <property type="entry name" value="BT1"/>
    <property type="match status" value="1"/>
</dbReference>
<comment type="similarity">
    <text evidence="2">Belongs to the major facilitator superfamily. Folate-biopterin transporter (TC 2.A.71) family.</text>
</comment>
<dbReference type="Proteomes" id="UP000269493">
    <property type="component" value="Unassembled WGS sequence"/>
</dbReference>
<feature type="transmembrane region" description="Helical" evidence="7">
    <location>
        <begin position="12"/>
        <end position="35"/>
    </location>
</feature>
<evidence type="ECO:0000256" key="1">
    <source>
        <dbReference type="ARBA" id="ARBA00004141"/>
    </source>
</evidence>
<keyword evidence="3" id="KW-0813">Transport</keyword>
<dbReference type="Gene3D" id="1.20.1250.20">
    <property type="entry name" value="MFS general substrate transporter like domains"/>
    <property type="match status" value="2"/>
</dbReference>
<evidence type="ECO:0000256" key="5">
    <source>
        <dbReference type="ARBA" id="ARBA00022989"/>
    </source>
</evidence>
<proteinExistence type="inferred from homology"/>
<dbReference type="GeneID" id="301553613"/>
<dbReference type="EMBL" id="RBXN01000002">
    <property type="protein sequence ID" value="RKT59969.1"/>
    <property type="molecule type" value="Genomic_DNA"/>
</dbReference>
<dbReference type="InterPro" id="IPR039309">
    <property type="entry name" value="BT1"/>
</dbReference>
<dbReference type="PANTHER" id="PTHR12778:SF10">
    <property type="entry name" value="MAJOR FACILITATOR SUPERFAMILY DOMAIN-CONTAINING PROTEIN 3"/>
    <property type="match status" value="1"/>
</dbReference>
<reference evidence="8 9" key="1">
    <citation type="submission" date="2018-10" db="EMBL/GenBank/DDBJ databases">
        <title>Genomic Encyclopedia of Archaeal and Bacterial Type Strains, Phase II (KMG-II): from individual species to whole genera.</title>
        <authorList>
            <person name="Goeker M."/>
        </authorList>
    </citation>
    <scope>NUCLEOTIDE SEQUENCE [LARGE SCALE GENOMIC DNA]</scope>
    <source>
        <strain evidence="8 9">NSB1</strain>
    </source>
</reference>
<feature type="transmembrane region" description="Helical" evidence="7">
    <location>
        <begin position="76"/>
        <end position="102"/>
    </location>
</feature>
<feature type="transmembrane region" description="Helical" evidence="7">
    <location>
        <begin position="362"/>
        <end position="381"/>
    </location>
</feature>
<dbReference type="PANTHER" id="PTHR12778">
    <property type="entry name" value="SOLUTE CARRIER FAMILY 33 ACETYL-COA TRANSPORTER -RELATED"/>
    <property type="match status" value="1"/>
</dbReference>
<evidence type="ECO:0000256" key="4">
    <source>
        <dbReference type="ARBA" id="ARBA00022692"/>
    </source>
</evidence>
<evidence type="ECO:0000313" key="8">
    <source>
        <dbReference type="EMBL" id="RKT59969.1"/>
    </source>
</evidence>